<evidence type="ECO:0000256" key="1">
    <source>
        <dbReference type="ARBA" id="ARBA00011043"/>
    </source>
</evidence>
<dbReference type="InterPro" id="IPR004520">
    <property type="entry name" value="GTPase_MnmE"/>
</dbReference>
<comment type="cofactor">
    <cofactor evidence="10">
        <name>K(+)</name>
        <dbReference type="ChEBI" id="CHEBI:29103"/>
    </cofactor>
    <text evidence="10">Binds 1 potassium ion per subunit.</text>
</comment>
<evidence type="ECO:0000259" key="12">
    <source>
        <dbReference type="PROSITE" id="PS51709"/>
    </source>
</evidence>
<dbReference type="Pfam" id="PF01926">
    <property type="entry name" value="MMR_HSR1"/>
    <property type="match status" value="1"/>
</dbReference>
<evidence type="ECO:0000256" key="6">
    <source>
        <dbReference type="ARBA" id="ARBA00022801"/>
    </source>
</evidence>
<keyword evidence="2 10" id="KW-0963">Cytoplasm</keyword>
<dbReference type="RefSeq" id="WP_106005316.1">
    <property type="nucleotide sequence ID" value="NZ_CP136419.1"/>
</dbReference>
<evidence type="ECO:0000256" key="10">
    <source>
        <dbReference type="HAMAP-Rule" id="MF_00379"/>
    </source>
</evidence>
<dbReference type="InterPro" id="IPR027266">
    <property type="entry name" value="TrmE/GcvT-like"/>
</dbReference>
<feature type="binding site" evidence="10">
    <location>
        <begin position="274"/>
        <end position="277"/>
    </location>
    <ligand>
        <name>GTP</name>
        <dbReference type="ChEBI" id="CHEBI:37565"/>
    </ligand>
</feature>
<comment type="caution">
    <text evidence="13">The sequence shown here is derived from an EMBL/GenBank/DDBJ whole genome shotgun (WGS) entry which is preliminary data.</text>
</comment>
<comment type="subunit">
    <text evidence="10">Homodimer. Heterotetramer of two MnmE and two MnmG subunits.</text>
</comment>
<dbReference type="PRINTS" id="PR00449">
    <property type="entry name" value="RASTRNSFRMNG"/>
</dbReference>
<feature type="binding site" evidence="10">
    <location>
        <position position="234"/>
    </location>
    <ligand>
        <name>Mg(2+)</name>
        <dbReference type="ChEBI" id="CHEBI:18420"/>
    </ligand>
</feature>
<name>A0A2T0ASL1_9FIRM</name>
<keyword evidence="3 10" id="KW-0819">tRNA processing</keyword>
<evidence type="ECO:0000256" key="7">
    <source>
        <dbReference type="ARBA" id="ARBA00022842"/>
    </source>
</evidence>
<dbReference type="FunFam" id="3.40.50.300:FF:001376">
    <property type="entry name" value="tRNA modification GTPase MnmE"/>
    <property type="match status" value="1"/>
</dbReference>
<dbReference type="Gene3D" id="3.40.50.300">
    <property type="entry name" value="P-loop containing nucleotide triphosphate hydrolases"/>
    <property type="match status" value="1"/>
</dbReference>
<dbReference type="FunFam" id="3.30.1360.120:FF:000003">
    <property type="entry name" value="tRNA modification GTPase MnmE"/>
    <property type="match status" value="1"/>
</dbReference>
<feature type="binding site" evidence="10">
    <location>
        <begin position="230"/>
        <end position="235"/>
    </location>
    <ligand>
        <name>GTP</name>
        <dbReference type="ChEBI" id="CHEBI:37565"/>
    </ligand>
</feature>
<evidence type="ECO:0000256" key="11">
    <source>
        <dbReference type="RuleBase" id="RU003313"/>
    </source>
</evidence>
<dbReference type="OrthoDB" id="9805918at2"/>
<dbReference type="GO" id="GO:0005525">
    <property type="term" value="F:GTP binding"/>
    <property type="evidence" value="ECO:0007669"/>
    <property type="project" value="UniProtKB-UniRule"/>
</dbReference>
<reference evidence="13 14" key="1">
    <citation type="submission" date="2018-03" db="EMBL/GenBank/DDBJ databases">
        <title>Genome sequence of Moorella humiferrea DSM 23265.</title>
        <authorList>
            <person name="Poehlein A."/>
            <person name="Daniel R."/>
        </authorList>
    </citation>
    <scope>NUCLEOTIDE SEQUENCE [LARGE SCALE GENOMIC DNA]</scope>
    <source>
        <strain evidence="13 14">DSM 23265</strain>
    </source>
</reference>
<organism evidence="13 14">
    <name type="scientific">Neomoorella humiferrea</name>
    <dbReference type="NCBI Taxonomy" id="676965"/>
    <lineage>
        <taxon>Bacteria</taxon>
        <taxon>Bacillati</taxon>
        <taxon>Bacillota</taxon>
        <taxon>Clostridia</taxon>
        <taxon>Neomoorellales</taxon>
        <taxon>Neomoorellaceae</taxon>
        <taxon>Neomoorella</taxon>
    </lineage>
</organism>
<dbReference type="InterPro" id="IPR005225">
    <property type="entry name" value="Small_GTP-bd"/>
</dbReference>
<feature type="binding site" evidence="10">
    <location>
        <position position="249"/>
    </location>
    <ligand>
        <name>K(+)</name>
        <dbReference type="ChEBI" id="CHEBI:29103"/>
    </ligand>
</feature>
<keyword evidence="8 10" id="KW-0630">Potassium</keyword>
<dbReference type="CDD" id="cd14858">
    <property type="entry name" value="TrmE_N"/>
    <property type="match status" value="1"/>
</dbReference>
<dbReference type="GO" id="GO:0002098">
    <property type="term" value="P:tRNA wobble uridine modification"/>
    <property type="evidence" value="ECO:0007669"/>
    <property type="project" value="TreeGrafter"/>
</dbReference>
<feature type="binding site" evidence="10">
    <location>
        <position position="230"/>
    </location>
    <ligand>
        <name>K(+)</name>
        <dbReference type="ChEBI" id="CHEBI:29103"/>
    </ligand>
</feature>
<evidence type="ECO:0000256" key="8">
    <source>
        <dbReference type="ARBA" id="ARBA00022958"/>
    </source>
</evidence>
<feature type="binding site" evidence="10">
    <location>
        <position position="254"/>
    </location>
    <ligand>
        <name>K(+)</name>
        <dbReference type="ChEBI" id="CHEBI:29103"/>
    </ligand>
</feature>
<evidence type="ECO:0000256" key="9">
    <source>
        <dbReference type="ARBA" id="ARBA00023134"/>
    </source>
</evidence>
<dbReference type="Pfam" id="PF12631">
    <property type="entry name" value="MnmE_helical"/>
    <property type="match status" value="1"/>
</dbReference>
<feature type="binding site" evidence="10">
    <location>
        <position position="460"/>
    </location>
    <ligand>
        <name>(6S)-5-formyl-5,6,7,8-tetrahydrofolate</name>
        <dbReference type="ChEBI" id="CHEBI:57457"/>
    </ligand>
</feature>
<dbReference type="Proteomes" id="UP000238415">
    <property type="component" value="Unassembled WGS sequence"/>
</dbReference>
<gene>
    <name evidence="13" type="primary">mnmE_1</name>
    <name evidence="10" type="synonym">mnmE</name>
    <name evidence="10" type="synonym">trmE</name>
    <name evidence="13" type="ORF">MOHU_13450</name>
</gene>
<feature type="binding site" evidence="10">
    <location>
        <position position="251"/>
    </location>
    <ligand>
        <name>K(+)</name>
        <dbReference type="ChEBI" id="CHEBI:29103"/>
    </ligand>
</feature>
<keyword evidence="9 10" id="KW-0342">GTP-binding</keyword>
<dbReference type="Gene3D" id="3.30.1360.120">
    <property type="entry name" value="Probable tRNA modification gtpase trme, domain 1"/>
    <property type="match status" value="1"/>
</dbReference>
<dbReference type="GO" id="GO:0030488">
    <property type="term" value="P:tRNA methylation"/>
    <property type="evidence" value="ECO:0007669"/>
    <property type="project" value="TreeGrafter"/>
</dbReference>
<dbReference type="GO" id="GO:0005829">
    <property type="term" value="C:cytosol"/>
    <property type="evidence" value="ECO:0007669"/>
    <property type="project" value="TreeGrafter"/>
</dbReference>
<dbReference type="GO" id="GO:0046872">
    <property type="term" value="F:metal ion binding"/>
    <property type="evidence" value="ECO:0007669"/>
    <property type="project" value="UniProtKB-KW"/>
</dbReference>
<dbReference type="EC" id="3.6.-.-" evidence="10"/>
<dbReference type="PROSITE" id="PS51709">
    <property type="entry name" value="G_TRME"/>
    <property type="match status" value="1"/>
</dbReference>
<dbReference type="InterPro" id="IPR027417">
    <property type="entry name" value="P-loop_NTPase"/>
</dbReference>
<feature type="binding site" evidence="10">
    <location>
        <position position="255"/>
    </location>
    <ligand>
        <name>Mg(2+)</name>
        <dbReference type="ChEBI" id="CHEBI:18420"/>
    </ligand>
</feature>
<dbReference type="NCBIfam" id="TIGR00231">
    <property type="entry name" value="small_GTP"/>
    <property type="match status" value="1"/>
</dbReference>
<evidence type="ECO:0000256" key="4">
    <source>
        <dbReference type="ARBA" id="ARBA00022723"/>
    </source>
</evidence>
<comment type="caution">
    <text evidence="10">Lacks conserved residue(s) required for the propagation of feature annotation.</text>
</comment>
<evidence type="ECO:0000256" key="2">
    <source>
        <dbReference type="ARBA" id="ARBA00022490"/>
    </source>
</evidence>
<evidence type="ECO:0000256" key="5">
    <source>
        <dbReference type="ARBA" id="ARBA00022741"/>
    </source>
</evidence>
<comment type="function">
    <text evidence="10">Exhibits a very high intrinsic GTPase hydrolysis rate. Involved in the addition of a carboxymethylaminomethyl (cmnm) group at the wobble position (U34) of certain tRNAs, forming tRNA-cmnm(5)s(2)U34.</text>
</comment>
<sequence>MLADTIAAVATPPGEGGIGIVRMSGNRAIAVADKIFQPRRGLKLSDSPSHTLRLGYIIDPDTGETVDEVLASIMRAPHSYTAEDVVEINCHGGSLATARVLQLVLRHGARLAEPGEFTRRAFLNGRLDLAQAEAVLDVIRAKSSRGLAAAVLQLQGKLSHKIGKISEWINGALAAIEASLDFPEEVGEVGTEELKGLEEAREEIKGLLVTWEEGRLVNEGLKIAIVGRPNVGKSSLLNALLNQERAIVSHIPGTTRDTIEETLLLGGYTCRLIDTAGLRETADALESIGVARTRQAINEADLILMVVDLSTGILPEDRLIFEEIAGRDKNVIIVGNKIDMVKEKIKDRFSFFEGYPQVNVSAKEGIGLDELATKVREIVLGGRVGTQNDDVLIIRARHRDALEKCLEHLEAAITAWKGGVPTDLVAVDLWAARDYLGEITGTTAREDLIDRIFSDFCIGK</sequence>
<evidence type="ECO:0000313" key="13">
    <source>
        <dbReference type="EMBL" id="PRR72922.1"/>
    </source>
</evidence>
<keyword evidence="7 10" id="KW-0460">Magnesium</keyword>
<feature type="domain" description="TrmE-type G" evidence="12">
    <location>
        <begin position="220"/>
        <end position="380"/>
    </location>
</feature>
<dbReference type="Pfam" id="PF10396">
    <property type="entry name" value="TrmE_N"/>
    <property type="match status" value="1"/>
</dbReference>
<feature type="binding site" evidence="10">
    <location>
        <begin position="249"/>
        <end position="255"/>
    </location>
    <ligand>
        <name>GTP</name>
        <dbReference type="ChEBI" id="CHEBI:37565"/>
    </ligand>
</feature>
<keyword evidence="14" id="KW-1185">Reference proteome</keyword>
<dbReference type="InterPro" id="IPR018948">
    <property type="entry name" value="GTP-bd_TrmE_N"/>
</dbReference>
<dbReference type="InterPro" id="IPR006073">
    <property type="entry name" value="GTP-bd"/>
</dbReference>
<feature type="binding site" evidence="10">
    <location>
        <position position="22"/>
    </location>
    <ligand>
        <name>(6S)-5-formyl-5,6,7,8-tetrahydrofolate</name>
        <dbReference type="ChEBI" id="CHEBI:57457"/>
    </ligand>
</feature>
<dbReference type="InterPro" id="IPR031168">
    <property type="entry name" value="G_TrmE"/>
</dbReference>
<dbReference type="GO" id="GO:0042802">
    <property type="term" value="F:identical protein binding"/>
    <property type="evidence" value="ECO:0007669"/>
    <property type="project" value="UniProtKB-ARBA"/>
</dbReference>
<dbReference type="EMBL" id="PVXM01000025">
    <property type="protein sequence ID" value="PRR72922.1"/>
    <property type="molecule type" value="Genomic_DNA"/>
</dbReference>
<dbReference type="PANTHER" id="PTHR42714:SF2">
    <property type="entry name" value="TRNA MODIFICATION GTPASE GTPBP3, MITOCHONDRIAL"/>
    <property type="match status" value="1"/>
</dbReference>
<keyword evidence="5 10" id="KW-0547">Nucleotide-binding</keyword>
<dbReference type="NCBIfam" id="TIGR00450">
    <property type="entry name" value="mnmE_trmE_thdF"/>
    <property type="match status" value="1"/>
</dbReference>
<accession>A0A2T0ASL1</accession>
<comment type="subcellular location">
    <subcellularLocation>
        <location evidence="10">Cytoplasm</location>
    </subcellularLocation>
</comment>
<protein>
    <recommendedName>
        <fullName evidence="10">tRNA modification GTPase MnmE</fullName>
        <ecNumber evidence="10">3.6.-.-</ecNumber>
    </recommendedName>
</protein>
<dbReference type="InterPro" id="IPR027368">
    <property type="entry name" value="MnmE_dom2"/>
</dbReference>
<dbReference type="NCBIfam" id="NF003661">
    <property type="entry name" value="PRK05291.1-3"/>
    <property type="match status" value="1"/>
</dbReference>
<proteinExistence type="inferred from homology"/>
<evidence type="ECO:0000256" key="3">
    <source>
        <dbReference type="ARBA" id="ARBA00022694"/>
    </source>
</evidence>
<keyword evidence="6 10" id="KW-0378">Hydrolase</keyword>
<dbReference type="InterPro" id="IPR025867">
    <property type="entry name" value="MnmE_helical"/>
</dbReference>
<keyword evidence="4 10" id="KW-0479">Metal-binding</keyword>
<dbReference type="AlphaFoldDB" id="A0A2T0ASL1"/>
<dbReference type="GO" id="GO:0003924">
    <property type="term" value="F:GTPase activity"/>
    <property type="evidence" value="ECO:0007669"/>
    <property type="project" value="UniProtKB-UniRule"/>
</dbReference>
<dbReference type="Gene3D" id="1.20.120.430">
    <property type="entry name" value="tRNA modification GTPase MnmE domain 2"/>
    <property type="match status" value="1"/>
</dbReference>
<dbReference type="HAMAP" id="MF_00379">
    <property type="entry name" value="GTPase_MnmE"/>
    <property type="match status" value="1"/>
</dbReference>
<dbReference type="CDD" id="cd04164">
    <property type="entry name" value="trmE"/>
    <property type="match status" value="1"/>
</dbReference>
<dbReference type="PANTHER" id="PTHR42714">
    <property type="entry name" value="TRNA MODIFICATION GTPASE GTPBP3"/>
    <property type="match status" value="1"/>
</dbReference>
<feature type="binding site" evidence="10">
    <location>
        <position position="87"/>
    </location>
    <ligand>
        <name>(6S)-5-formyl-5,6,7,8-tetrahydrofolate</name>
        <dbReference type="ChEBI" id="CHEBI:57457"/>
    </ligand>
</feature>
<feature type="binding site" evidence="10">
    <location>
        <position position="126"/>
    </location>
    <ligand>
        <name>(6S)-5-formyl-5,6,7,8-tetrahydrofolate</name>
        <dbReference type="ChEBI" id="CHEBI:57457"/>
    </ligand>
</feature>
<comment type="similarity">
    <text evidence="1 10 11">Belongs to the TRAFAC class TrmE-Era-EngA-EngB-Septin-like GTPase superfamily. TrmE GTPase family.</text>
</comment>
<dbReference type="SUPFAM" id="SSF52540">
    <property type="entry name" value="P-loop containing nucleoside triphosphate hydrolases"/>
    <property type="match status" value="1"/>
</dbReference>
<evidence type="ECO:0000313" key="14">
    <source>
        <dbReference type="Proteomes" id="UP000238415"/>
    </source>
</evidence>